<gene>
    <name evidence="1" type="ORF">MNBD_ALPHA02-1495</name>
</gene>
<evidence type="ECO:0000313" key="1">
    <source>
        <dbReference type="EMBL" id="VAV96829.1"/>
    </source>
</evidence>
<dbReference type="EMBL" id="UOED01000111">
    <property type="protein sequence ID" value="VAV96829.1"/>
    <property type="molecule type" value="Genomic_DNA"/>
</dbReference>
<protein>
    <submittedName>
        <fullName evidence="1">Phytoene synthase</fullName>
        <ecNumber evidence="1">2.5.1.32</ecNumber>
    </submittedName>
</protein>
<dbReference type="SUPFAM" id="SSF48576">
    <property type="entry name" value="Terpenoid synthases"/>
    <property type="match status" value="1"/>
</dbReference>
<keyword evidence="1" id="KW-0808">Transferase</keyword>
<dbReference type="Gene3D" id="1.10.600.10">
    <property type="entry name" value="Farnesyl Diphosphate Synthase"/>
    <property type="match status" value="1"/>
</dbReference>
<dbReference type="GO" id="GO:0046905">
    <property type="term" value="F:15-cis-phytoene synthase activity"/>
    <property type="evidence" value="ECO:0007669"/>
    <property type="project" value="UniProtKB-EC"/>
</dbReference>
<sequence length="279" mass="32182">MTENTVNNDYCRDVVARFDHDRHLITLYAPQDKRGALCALYAFNYEISRIRESVSDPMLGEIRLQWWHEAIDDIYDGKVRKHDVMTPFASAISLYQLPKDRVMDVLDGRRQDLYDDRPENMVALGDYLSLTAGSLTCLAVRIAGQRDIDDLAHMLGIAWGYVGIIRAIPYHLSLKKSYMPQDLMKKHGADKFLNPDSSGAFQPIIKAVCREAEQKLEHIAQEKQRINVDSRPIFLLSSLCRSYLKTIRKSDYNPFKLEEKAEAFSRQWHLLTAALFNRI</sequence>
<name>A0A3B0RXU2_9ZZZZ</name>
<dbReference type="Pfam" id="PF00494">
    <property type="entry name" value="SQS_PSY"/>
    <property type="match status" value="1"/>
</dbReference>
<organism evidence="1">
    <name type="scientific">hydrothermal vent metagenome</name>
    <dbReference type="NCBI Taxonomy" id="652676"/>
    <lineage>
        <taxon>unclassified sequences</taxon>
        <taxon>metagenomes</taxon>
        <taxon>ecological metagenomes</taxon>
    </lineage>
</organism>
<reference evidence="1" key="1">
    <citation type="submission" date="2018-06" db="EMBL/GenBank/DDBJ databases">
        <authorList>
            <person name="Zhirakovskaya E."/>
        </authorList>
    </citation>
    <scope>NUCLEOTIDE SEQUENCE</scope>
</reference>
<dbReference type="InterPro" id="IPR002060">
    <property type="entry name" value="Squ/phyt_synthse"/>
</dbReference>
<accession>A0A3B0RXU2</accession>
<proteinExistence type="predicted"/>
<dbReference type="PANTHER" id="PTHR31480">
    <property type="entry name" value="BIFUNCTIONAL LYCOPENE CYCLASE/PHYTOENE SYNTHASE"/>
    <property type="match status" value="1"/>
</dbReference>
<dbReference type="AlphaFoldDB" id="A0A3B0RXU2"/>
<dbReference type="InterPro" id="IPR008949">
    <property type="entry name" value="Isoprenoid_synthase_dom_sf"/>
</dbReference>
<dbReference type="EC" id="2.5.1.32" evidence="1"/>